<keyword evidence="3" id="KW-1185">Reference proteome</keyword>
<protein>
    <submittedName>
        <fullName evidence="2">Uncharacterized protein</fullName>
    </submittedName>
</protein>
<keyword evidence="1" id="KW-0472">Membrane</keyword>
<dbReference type="RefSeq" id="WP_150091020.1">
    <property type="nucleotide sequence ID" value="NZ_VWSF01000018.1"/>
</dbReference>
<dbReference type="Proteomes" id="UP000323426">
    <property type="component" value="Unassembled WGS sequence"/>
</dbReference>
<proteinExistence type="predicted"/>
<gene>
    <name evidence="2" type="ORF">F0145_19295</name>
</gene>
<accession>A0A5M6DB59</accession>
<sequence>MNLELKSWDYYLEFVTEKSNWDYLLNIIYQNKLTVAAAFLALVLLYWIARRRYNKAIRYFRSGDIIQIWKLTGKTRSAILSRFDSKNIYFIPNNGYNVVQRKWYWFFLMENVSLEERER</sequence>
<comment type="caution">
    <text evidence="2">The sequence shown here is derived from an EMBL/GenBank/DDBJ whole genome shotgun (WGS) entry which is preliminary data.</text>
</comment>
<dbReference type="EMBL" id="VWSF01000018">
    <property type="protein sequence ID" value="KAA5542375.1"/>
    <property type="molecule type" value="Genomic_DNA"/>
</dbReference>
<feature type="transmembrane region" description="Helical" evidence="1">
    <location>
        <begin position="27"/>
        <end position="49"/>
    </location>
</feature>
<keyword evidence="1" id="KW-0812">Transmembrane</keyword>
<organism evidence="2 3">
    <name type="scientific">Adhaeribacter rhizoryzae</name>
    <dbReference type="NCBI Taxonomy" id="2607907"/>
    <lineage>
        <taxon>Bacteria</taxon>
        <taxon>Pseudomonadati</taxon>
        <taxon>Bacteroidota</taxon>
        <taxon>Cytophagia</taxon>
        <taxon>Cytophagales</taxon>
        <taxon>Hymenobacteraceae</taxon>
        <taxon>Adhaeribacter</taxon>
    </lineage>
</organism>
<evidence type="ECO:0000256" key="1">
    <source>
        <dbReference type="SAM" id="Phobius"/>
    </source>
</evidence>
<evidence type="ECO:0000313" key="3">
    <source>
        <dbReference type="Proteomes" id="UP000323426"/>
    </source>
</evidence>
<evidence type="ECO:0000313" key="2">
    <source>
        <dbReference type="EMBL" id="KAA5542375.1"/>
    </source>
</evidence>
<name>A0A5M6DB59_9BACT</name>
<dbReference type="AlphaFoldDB" id="A0A5M6DB59"/>
<reference evidence="2 3" key="1">
    <citation type="submission" date="2019-09" db="EMBL/GenBank/DDBJ databases">
        <title>Genome sequence and assembly of Adhaeribacter sp.</title>
        <authorList>
            <person name="Chhetri G."/>
        </authorList>
    </citation>
    <scope>NUCLEOTIDE SEQUENCE [LARGE SCALE GENOMIC DNA]</scope>
    <source>
        <strain evidence="2 3">DK36</strain>
    </source>
</reference>
<keyword evidence="1" id="KW-1133">Transmembrane helix</keyword>